<gene>
    <name evidence="1" type="ORF">KIL84_000368</name>
</gene>
<accession>A0A9D4AWJ5</accession>
<protein>
    <submittedName>
        <fullName evidence="1">Uncharacterized protein</fullName>
    </submittedName>
</protein>
<name>A0A9D4AWJ5_9SAUR</name>
<reference evidence="1" key="1">
    <citation type="submission" date="2021-09" db="EMBL/GenBank/DDBJ databases">
        <title>The genome of Mauremys mutica provides insights into the evolution of semi-aquatic lifestyle.</title>
        <authorList>
            <person name="Gong S."/>
            <person name="Gao Y."/>
        </authorList>
    </citation>
    <scope>NUCLEOTIDE SEQUENCE</scope>
    <source>
        <strain evidence="1">MM-2020</strain>
        <tissue evidence="1">Muscle</tissue>
    </source>
</reference>
<comment type="caution">
    <text evidence="1">The sequence shown here is derived from an EMBL/GenBank/DDBJ whole genome shotgun (WGS) entry which is preliminary data.</text>
</comment>
<keyword evidence="2" id="KW-1185">Reference proteome</keyword>
<proteinExistence type="predicted"/>
<evidence type="ECO:0000313" key="1">
    <source>
        <dbReference type="EMBL" id="KAH1179037.1"/>
    </source>
</evidence>
<sequence length="159" mass="17710">MTPEAEAERDTGILTPTIIVGTWLSAAAFMPTEHPLQVMAAGPVAGLQLCLPFATNAGFVLLQGCTCPPPPHALPRTDKVTFLFSFKATDSEAFSADWQKTRHSPGSCKWKIHPPPRFPQKVWRKKIQESKNARFKLKFLLVYTILVQTTNQTEACWKS</sequence>
<dbReference type="Proteomes" id="UP000827986">
    <property type="component" value="Unassembled WGS sequence"/>
</dbReference>
<organism evidence="1 2">
    <name type="scientific">Mauremys mutica</name>
    <name type="common">yellowpond turtle</name>
    <dbReference type="NCBI Taxonomy" id="74926"/>
    <lineage>
        <taxon>Eukaryota</taxon>
        <taxon>Metazoa</taxon>
        <taxon>Chordata</taxon>
        <taxon>Craniata</taxon>
        <taxon>Vertebrata</taxon>
        <taxon>Euteleostomi</taxon>
        <taxon>Archelosauria</taxon>
        <taxon>Testudinata</taxon>
        <taxon>Testudines</taxon>
        <taxon>Cryptodira</taxon>
        <taxon>Durocryptodira</taxon>
        <taxon>Testudinoidea</taxon>
        <taxon>Geoemydidae</taxon>
        <taxon>Geoemydinae</taxon>
        <taxon>Mauremys</taxon>
    </lineage>
</organism>
<dbReference type="EMBL" id="JAHDVG010000473">
    <property type="protein sequence ID" value="KAH1179037.1"/>
    <property type="molecule type" value="Genomic_DNA"/>
</dbReference>
<evidence type="ECO:0000313" key="2">
    <source>
        <dbReference type="Proteomes" id="UP000827986"/>
    </source>
</evidence>
<dbReference type="AlphaFoldDB" id="A0A9D4AWJ5"/>